<evidence type="ECO:0000313" key="3">
    <source>
        <dbReference type="Proteomes" id="UP001321473"/>
    </source>
</evidence>
<gene>
    <name evidence="2" type="ORF">V5799_032788</name>
</gene>
<keyword evidence="3" id="KW-1185">Reference proteome</keyword>
<protein>
    <submittedName>
        <fullName evidence="2">Uncharacterized protein</fullName>
    </submittedName>
</protein>
<proteinExistence type="predicted"/>
<dbReference type="Proteomes" id="UP001321473">
    <property type="component" value="Unassembled WGS sequence"/>
</dbReference>
<reference evidence="2 3" key="1">
    <citation type="journal article" date="2023" name="Arcadia Sci">
        <title>De novo assembly of a long-read Amblyomma americanum tick genome.</title>
        <authorList>
            <person name="Chou S."/>
            <person name="Poskanzer K.E."/>
            <person name="Rollins M."/>
            <person name="Thuy-Boun P.S."/>
        </authorList>
    </citation>
    <scope>NUCLEOTIDE SEQUENCE [LARGE SCALE GENOMIC DNA]</scope>
    <source>
        <strain evidence="2">F_SG_1</strain>
        <tissue evidence="2">Salivary glands</tissue>
    </source>
</reference>
<accession>A0AAQ4DQ70</accession>
<evidence type="ECO:0000313" key="2">
    <source>
        <dbReference type="EMBL" id="KAK8764610.1"/>
    </source>
</evidence>
<evidence type="ECO:0000256" key="1">
    <source>
        <dbReference type="SAM" id="MobiDB-lite"/>
    </source>
</evidence>
<organism evidence="2 3">
    <name type="scientific">Amblyomma americanum</name>
    <name type="common">Lone star tick</name>
    <dbReference type="NCBI Taxonomy" id="6943"/>
    <lineage>
        <taxon>Eukaryota</taxon>
        <taxon>Metazoa</taxon>
        <taxon>Ecdysozoa</taxon>
        <taxon>Arthropoda</taxon>
        <taxon>Chelicerata</taxon>
        <taxon>Arachnida</taxon>
        <taxon>Acari</taxon>
        <taxon>Parasitiformes</taxon>
        <taxon>Ixodida</taxon>
        <taxon>Ixodoidea</taxon>
        <taxon>Ixodidae</taxon>
        <taxon>Amblyomminae</taxon>
        <taxon>Amblyomma</taxon>
    </lineage>
</organism>
<name>A0AAQ4DQ70_AMBAM</name>
<dbReference type="AlphaFoldDB" id="A0AAQ4DQ70"/>
<sequence length="108" mass="12273">MGAFGPPLRADKNYSNSGHHKEGEHHVPHPHFPRPGQEQEHLVAQRPVWNPRDERLQGHHRHYGGQQEALLRYLRPALFGGGVPECHQCGNGEEPYDRDYGTGLDDLQ</sequence>
<dbReference type="EMBL" id="JARKHS020028176">
    <property type="protein sequence ID" value="KAK8764610.1"/>
    <property type="molecule type" value="Genomic_DNA"/>
</dbReference>
<feature type="region of interest" description="Disordered" evidence="1">
    <location>
        <begin position="1"/>
        <end position="42"/>
    </location>
</feature>
<comment type="caution">
    <text evidence="2">The sequence shown here is derived from an EMBL/GenBank/DDBJ whole genome shotgun (WGS) entry which is preliminary data.</text>
</comment>